<dbReference type="SUPFAM" id="SSF51182">
    <property type="entry name" value="RmlC-like cupins"/>
    <property type="match status" value="1"/>
</dbReference>
<dbReference type="AlphaFoldDB" id="A0A370TBG4"/>
<dbReference type="GeneID" id="43602435"/>
<accession>A0A370TBG4</accession>
<comment type="caution">
    <text evidence="2">The sequence shown here is derived from an EMBL/GenBank/DDBJ whole genome shotgun (WGS) entry which is preliminary data.</text>
</comment>
<dbReference type="RefSeq" id="XP_031865508.1">
    <property type="nucleotide sequence ID" value="XM_032018209.1"/>
</dbReference>
<keyword evidence="3" id="KW-1185">Reference proteome</keyword>
<dbReference type="InterPro" id="IPR053146">
    <property type="entry name" value="QDO-like"/>
</dbReference>
<dbReference type="Gene3D" id="2.60.120.10">
    <property type="entry name" value="Jelly Rolls"/>
    <property type="match status" value="2"/>
</dbReference>
<evidence type="ECO:0000313" key="3">
    <source>
        <dbReference type="Proteomes" id="UP000254866"/>
    </source>
</evidence>
<dbReference type="STRING" id="2656787.A0A370TBG4"/>
<dbReference type="InterPro" id="IPR011051">
    <property type="entry name" value="RmlC_Cupin_sf"/>
</dbReference>
<dbReference type="OrthoDB" id="2588190at2759"/>
<dbReference type="Proteomes" id="UP000254866">
    <property type="component" value="Unassembled WGS sequence"/>
</dbReference>
<dbReference type="CDD" id="cd02215">
    <property type="entry name" value="cupin_QDO_N_C"/>
    <property type="match status" value="1"/>
</dbReference>
<dbReference type="Pfam" id="PF07883">
    <property type="entry name" value="Cupin_2"/>
    <property type="match status" value="1"/>
</dbReference>
<feature type="domain" description="Cupin type-2" evidence="1">
    <location>
        <begin position="65"/>
        <end position="122"/>
    </location>
</feature>
<sequence length="362" mass="39309">MSRSIPTLSAPPGKSSAPYKLPCFTGELWTIPTSKSTMRLLVTGNETNNAFAVIGTGGTFDSPIGFHYHREAHDVFLCIKGSLNVWANDVARTLGPGDFASVPPATVHQYQIASSHTEFVGLVIPGGWEAFTSLTPVLQFFRFVGEPFDGPLFPTHDERSPYEVLIPKLIAAAENFDMIPVRDKQSFGPQPWDGTESTLPGVCENGGYFLKADSGPKFIAGGTIVRPLATRKESGGKFSVYCIDSSKLHHGKGLEGEMFTFEKTHHVIQVLEGLVRVVIDGDDAVVGSMETIFVPATKSWRCEAESVYAKYYIFANGGGIGEVLTTVGRSFEWSVVPEAADVATWDYKALKDSELELGFVIA</sequence>
<gene>
    <name evidence="2" type="ORF">BP5553_09586</name>
</gene>
<name>A0A370TBG4_9HELO</name>
<protein>
    <recommendedName>
        <fullName evidence="1">Cupin type-2 domain-containing protein</fullName>
    </recommendedName>
</protein>
<reference evidence="2 3" key="1">
    <citation type="journal article" date="2018" name="IMA Fungus">
        <title>IMA Genome-F 9: Draft genome sequence of Annulohypoxylon stygium, Aspergillus mulundensis, Berkeleyomyces basicola (syn. Thielaviopsis basicola), Ceratocystis smalleyi, two Cercospora beticola strains, Coleophoma cylindrospora, Fusarium fracticaudum, Phialophora cf. hyalina, and Morchella septimelata.</title>
        <authorList>
            <person name="Wingfield B.D."/>
            <person name="Bills G.F."/>
            <person name="Dong Y."/>
            <person name="Huang W."/>
            <person name="Nel W.J."/>
            <person name="Swalarsk-Parry B.S."/>
            <person name="Vaghefi N."/>
            <person name="Wilken P.M."/>
            <person name="An Z."/>
            <person name="de Beer Z.W."/>
            <person name="De Vos L."/>
            <person name="Chen L."/>
            <person name="Duong T.A."/>
            <person name="Gao Y."/>
            <person name="Hammerbacher A."/>
            <person name="Kikkert J.R."/>
            <person name="Li Y."/>
            <person name="Li H."/>
            <person name="Li K."/>
            <person name="Li Q."/>
            <person name="Liu X."/>
            <person name="Ma X."/>
            <person name="Naidoo K."/>
            <person name="Pethybridge S.J."/>
            <person name="Sun J."/>
            <person name="Steenkamp E.T."/>
            <person name="van der Nest M.A."/>
            <person name="van Wyk S."/>
            <person name="Wingfield M.J."/>
            <person name="Xiong C."/>
            <person name="Yue Q."/>
            <person name="Zhang X."/>
        </authorList>
    </citation>
    <scope>NUCLEOTIDE SEQUENCE [LARGE SCALE GENOMIC DNA]</scope>
    <source>
        <strain evidence="2 3">BP 5553</strain>
    </source>
</reference>
<organism evidence="2 3">
    <name type="scientific">Venustampulla echinocandica</name>
    <dbReference type="NCBI Taxonomy" id="2656787"/>
    <lineage>
        <taxon>Eukaryota</taxon>
        <taxon>Fungi</taxon>
        <taxon>Dikarya</taxon>
        <taxon>Ascomycota</taxon>
        <taxon>Pezizomycotina</taxon>
        <taxon>Leotiomycetes</taxon>
        <taxon>Helotiales</taxon>
        <taxon>Pleuroascaceae</taxon>
        <taxon>Venustampulla</taxon>
    </lineage>
</organism>
<dbReference type="InterPro" id="IPR014710">
    <property type="entry name" value="RmlC-like_jellyroll"/>
</dbReference>
<dbReference type="PANTHER" id="PTHR36440">
    <property type="entry name" value="PUTATIVE (AFU_ORTHOLOGUE AFUA_8G07350)-RELATED"/>
    <property type="match status" value="1"/>
</dbReference>
<proteinExistence type="predicted"/>
<evidence type="ECO:0000259" key="1">
    <source>
        <dbReference type="Pfam" id="PF07883"/>
    </source>
</evidence>
<dbReference type="EMBL" id="NPIC01000012">
    <property type="protein sequence ID" value="RDL31377.1"/>
    <property type="molecule type" value="Genomic_DNA"/>
</dbReference>
<dbReference type="PANTHER" id="PTHR36440:SF1">
    <property type="entry name" value="PUTATIVE (AFU_ORTHOLOGUE AFUA_8G07350)-RELATED"/>
    <property type="match status" value="1"/>
</dbReference>
<dbReference type="InterPro" id="IPR013096">
    <property type="entry name" value="Cupin_2"/>
</dbReference>
<evidence type="ECO:0000313" key="2">
    <source>
        <dbReference type="EMBL" id="RDL31377.1"/>
    </source>
</evidence>